<accession>A0A918LEL2</accession>
<dbReference type="SUPFAM" id="SSF51735">
    <property type="entry name" value="NAD(P)-binding Rossmann-fold domains"/>
    <property type="match status" value="1"/>
</dbReference>
<keyword evidence="3" id="KW-1185">Reference proteome</keyword>
<evidence type="ECO:0000313" key="2">
    <source>
        <dbReference type="EMBL" id="GGS36435.1"/>
    </source>
</evidence>
<dbReference type="Pfam" id="PF01370">
    <property type="entry name" value="Epimerase"/>
    <property type="match status" value="1"/>
</dbReference>
<dbReference type="InterPro" id="IPR036291">
    <property type="entry name" value="NAD(P)-bd_dom_sf"/>
</dbReference>
<reference evidence="2" key="1">
    <citation type="journal article" date="2014" name="Int. J. Syst. Evol. Microbiol.">
        <title>Complete genome sequence of Corynebacterium casei LMG S-19264T (=DSM 44701T), isolated from a smear-ripened cheese.</title>
        <authorList>
            <consortium name="US DOE Joint Genome Institute (JGI-PGF)"/>
            <person name="Walter F."/>
            <person name="Albersmeier A."/>
            <person name="Kalinowski J."/>
            <person name="Ruckert C."/>
        </authorList>
    </citation>
    <scope>NUCLEOTIDE SEQUENCE</scope>
    <source>
        <strain evidence="2">JCM 3276</strain>
    </source>
</reference>
<dbReference type="RefSeq" id="WP_189211338.1">
    <property type="nucleotide sequence ID" value="NZ_BMRB01000002.1"/>
</dbReference>
<evidence type="ECO:0000313" key="3">
    <source>
        <dbReference type="Proteomes" id="UP000660680"/>
    </source>
</evidence>
<evidence type="ECO:0000259" key="1">
    <source>
        <dbReference type="Pfam" id="PF01370"/>
    </source>
</evidence>
<feature type="domain" description="NAD-dependent epimerase/dehydratase" evidence="1">
    <location>
        <begin position="3"/>
        <end position="235"/>
    </location>
</feature>
<protein>
    <submittedName>
        <fullName evidence="2">Nucleoside-diphosphate sugar epimerase</fullName>
    </submittedName>
</protein>
<dbReference type="Gene3D" id="3.40.50.720">
    <property type="entry name" value="NAD(P)-binding Rossmann-like Domain"/>
    <property type="match status" value="1"/>
</dbReference>
<sequence>MRIVVVGGTGSIGTALLDVAAVRGHKLVGVSRREPAPGPPYADVEWHPIDIAERTAFTRLVEAFDGADAVVHAAWLIQPSRERAHLHKVNVEGTGVLLDAVAVAGVPHVVYLSSVGAYAPKDRGGPVTESWPTTGIDTSDYSRDKAEVEAMLDRFEAARPGIAVTRLRPALVLQRRSAAELRRYFTGRLVPRALWKLVRSGRLPALPLPSGLALQFVHAADVATAALAAIDRQYRGAVNLAADPIMDSGALAAAVGARPLTVPPSAVRALMAGAWRARLLPMPASWLDLALGAPTMSADLARAELDWSPRWNATETLGDLLAGLAEGEGVPASPPLRPSP</sequence>
<dbReference type="PANTHER" id="PTHR43245">
    <property type="entry name" value="BIFUNCTIONAL POLYMYXIN RESISTANCE PROTEIN ARNA"/>
    <property type="match status" value="1"/>
</dbReference>
<dbReference type="Proteomes" id="UP000660680">
    <property type="component" value="Unassembled WGS sequence"/>
</dbReference>
<comment type="caution">
    <text evidence="2">The sequence shown here is derived from an EMBL/GenBank/DDBJ whole genome shotgun (WGS) entry which is preliminary data.</text>
</comment>
<dbReference type="PANTHER" id="PTHR43245:SF52">
    <property type="entry name" value="NAD-DEPENDENT EPIMERASE_DEHYDRATASE"/>
    <property type="match status" value="1"/>
</dbReference>
<dbReference type="EMBL" id="BMRB01000002">
    <property type="protein sequence ID" value="GGS36435.1"/>
    <property type="molecule type" value="Genomic_DNA"/>
</dbReference>
<name>A0A918LEL2_9PSEU</name>
<dbReference type="InterPro" id="IPR050177">
    <property type="entry name" value="Lipid_A_modif_metabolic_enz"/>
</dbReference>
<reference evidence="2" key="2">
    <citation type="submission" date="2020-09" db="EMBL/GenBank/DDBJ databases">
        <authorList>
            <person name="Sun Q."/>
            <person name="Ohkuma M."/>
        </authorList>
    </citation>
    <scope>NUCLEOTIDE SEQUENCE</scope>
    <source>
        <strain evidence="2">JCM 3276</strain>
    </source>
</reference>
<organism evidence="2 3">
    <name type="scientific">Actinokineospora fastidiosa</name>
    <dbReference type="NCBI Taxonomy" id="1816"/>
    <lineage>
        <taxon>Bacteria</taxon>
        <taxon>Bacillati</taxon>
        <taxon>Actinomycetota</taxon>
        <taxon>Actinomycetes</taxon>
        <taxon>Pseudonocardiales</taxon>
        <taxon>Pseudonocardiaceae</taxon>
        <taxon>Actinokineospora</taxon>
    </lineage>
</organism>
<dbReference type="AlphaFoldDB" id="A0A918LEL2"/>
<gene>
    <name evidence="2" type="ORF">GCM10010171_33940</name>
</gene>
<dbReference type="InterPro" id="IPR001509">
    <property type="entry name" value="Epimerase_deHydtase"/>
</dbReference>
<proteinExistence type="predicted"/>